<name>A0A397VN27_9GLOM</name>
<sequence length="274" mass="32290">MHGWTSGDRKINNIIKNFQRNATKYEEVIEWIPSEKLINLKKIREESEIIIFTATWVDGIRTINKISNEKYEKSRSEQCGVILILYGTKKINFVIKEFKKHMQQKKNSVYGISKDMETNHYIIVTQDESMRRASNGKCTNCDRYNTSLVWCQLCDPWRETQGWTNENKVIDVLIKGFQINATGYENVIEWIPFDELSNIIDIQNIKKELNNERSHLETKELDLVSRATWKKGIRTVKCESGNYKRSRTASYVNLMELQKKKIDKNDQGNIEYME</sequence>
<proteinExistence type="predicted"/>
<accession>A0A397VN27</accession>
<dbReference type="Proteomes" id="UP000266673">
    <property type="component" value="Unassembled WGS sequence"/>
</dbReference>
<dbReference type="OrthoDB" id="2355416at2759"/>
<protein>
    <submittedName>
        <fullName evidence="1">Uncharacterized protein</fullName>
    </submittedName>
</protein>
<evidence type="ECO:0000313" key="1">
    <source>
        <dbReference type="EMBL" id="RIB22389.1"/>
    </source>
</evidence>
<comment type="caution">
    <text evidence="1">The sequence shown here is derived from an EMBL/GenBank/DDBJ whole genome shotgun (WGS) entry which is preliminary data.</text>
</comment>
<organism evidence="1 2">
    <name type="scientific">Gigaspora rosea</name>
    <dbReference type="NCBI Taxonomy" id="44941"/>
    <lineage>
        <taxon>Eukaryota</taxon>
        <taxon>Fungi</taxon>
        <taxon>Fungi incertae sedis</taxon>
        <taxon>Mucoromycota</taxon>
        <taxon>Glomeromycotina</taxon>
        <taxon>Glomeromycetes</taxon>
        <taxon>Diversisporales</taxon>
        <taxon>Gigasporaceae</taxon>
        <taxon>Gigaspora</taxon>
    </lineage>
</organism>
<keyword evidence="2" id="KW-1185">Reference proteome</keyword>
<reference evidence="1 2" key="1">
    <citation type="submission" date="2018-06" db="EMBL/GenBank/DDBJ databases">
        <title>Comparative genomics reveals the genomic features of Rhizophagus irregularis, R. cerebriforme, R. diaphanum and Gigaspora rosea, and their symbiotic lifestyle signature.</title>
        <authorList>
            <person name="Morin E."/>
            <person name="San Clemente H."/>
            <person name="Chen E.C.H."/>
            <person name="De La Providencia I."/>
            <person name="Hainaut M."/>
            <person name="Kuo A."/>
            <person name="Kohler A."/>
            <person name="Murat C."/>
            <person name="Tang N."/>
            <person name="Roy S."/>
            <person name="Loubradou J."/>
            <person name="Henrissat B."/>
            <person name="Grigoriev I.V."/>
            <person name="Corradi N."/>
            <person name="Roux C."/>
            <person name="Martin F.M."/>
        </authorList>
    </citation>
    <scope>NUCLEOTIDE SEQUENCE [LARGE SCALE GENOMIC DNA]</scope>
    <source>
        <strain evidence="1 2">DAOM 194757</strain>
    </source>
</reference>
<gene>
    <name evidence="1" type="ORF">C2G38_1000202</name>
</gene>
<evidence type="ECO:0000313" key="2">
    <source>
        <dbReference type="Proteomes" id="UP000266673"/>
    </source>
</evidence>
<dbReference type="STRING" id="44941.A0A397VN27"/>
<dbReference type="AlphaFoldDB" id="A0A397VN27"/>
<dbReference type="EMBL" id="QKWP01000311">
    <property type="protein sequence ID" value="RIB22389.1"/>
    <property type="molecule type" value="Genomic_DNA"/>
</dbReference>